<feature type="domain" description="Putative auto-transporter adhesin head GIN" evidence="2">
    <location>
        <begin position="32"/>
        <end position="214"/>
    </location>
</feature>
<protein>
    <recommendedName>
        <fullName evidence="2">Putative auto-transporter adhesin head GIN domain-containing protein</fullName>
    </recommendedName>
</protein>
<proteinExistence type="predicted"/>
<feature type="chain" id="PRO_5045279263" description="Putative auto-transporter adhesin head GIN domain-containing protein" evidence="1">
    <location>
        <begin position="25"/>
        <end position="230"/>
    </location>
</feature>
<accession>A0ABP3YB42</accession>
<evidence type="ECO:0000259" key="2">
    <source>
        <dbReference type="Pfam" id="PF10988"/>
    </source>
</evidence>
<name>A0ABP3YB42_9BACT</name>
<feature type="signal peptide" evidence="1">
    <location>
        <begin position="1"/>
        <end position="24"/>
    </location>
</feature>
<evidence type="ECO:0000313" key="3">
    <source>
        <dbReference type="EMBL" id="GAA0878605.1"/>
    </source>
</evidence>
<dbReference type="RefSeq" id="WP_343850165.1">
    <property type="nucleotide sequence ID" value="NZ_BAAAFI010000007.1"/>
</dbReference>
<dbReference type="InterPro" id="IPR021255">
    <property type="entry name" value="DUF2807"/>
</dbReference>
<gene>
    <name evidence="3" type="ORF">GCM10009119_15730</name>
</gene>
<dbReference type="Proteomes" id="UP001500469">
    <property type="component" value="Unassembled WGS sequence"/>
</dbReference>
<evidence type="ECO:0000256" key="1">
    <source>
        <dbReference type="SAM" id="SignalP"/>
    </source>
</evidence>
<sequence length="230" mass="24035">MKTSKIFALVFALFLMGSATMAQKSETRTPGRFTQIENSGSWDVEIVKGPKDEVRLESNGFDLSKVITEVEGEKLEIKLEKGSYKNVNLKVYITVRELESVGNGGSGHMRLVSDFGANSFNIGQSGSGSISAKNINTEKLNVGMSGSGKLTISGGQAEEANIGQSGSGDFDGINFTADAVKIGKSGSGSTSIGVSEVLTVGASGSGNVYYRGDPEKKSIGVSGSTKVIKQ</sequence>
<dbReference type="EMBL" id="BAAAFI010000007">
    <property type="protein sequence ID" value="GAA0878605.1"/>
    <property type="molecule type" value="Genomic_DNA"/>
</dbReference>
<keyword evidence="4" id="KW-1185">Reference proteome</keyword>
<dbReference type="Gene3D" id="2.160.20.120">
    <property type="match status" value="1"/>
</dbReference>
<keyword evidence="1" id="KW-0732">Signal</keyword>
<reference evidence="4" key="1">
    <citation type="journal article" date="2019" name="Int. J. Syst. Evol. Microbiol.">
        <title>The Global Catalogue of Microorganisms (GCM) 10K type strain sequencing project: providing services to taxonomists for standard genome sequencing and annotation.</title>
        <authorList>
            <consortium name="The Broad Institute Genomics Platform"/>
            <consortium name="The Broad Institute Genome Sequencing Center for Infectious Disease"/>
            <person name="Wu L."/>
            <person name="Ma J."/>
        </authorList>
    </citation>
    <scope>NUCLEOTIDE SEQUENCE [LARGE SCALE GENOMIC DNA]</scope>
    <source>
        <strain evidence="4">JCM 16112</strain>
    </source>
</reference>
<organism evidence="3 4">
    <name type="scientific">Algoriphagus jejuensis</name>
    <dbReference type="NCBI Taxonomy" id="419934"/>
    <lineage>
        <taxon>Bacteria</taxon>
        <taxon>Pseudomonadati</taxon>
        <taxon>Bacteroidota</taxon>
        <taxon>Cytophagia</taxon>
        <taxon>Cytophagales</taxon>
        <taxon>Cyclobacteriaceae</taxon>
        <taxon>Algoriphagus</taxon>
    </lineage>
</organism>
<dbReference type="Pfam" id="PF10988">
    <property type="entry name" value="DUF2807"/>
    <property type="match status" value="1"/>
</dbReference>
<comment type="caution">
    <text evidence="3">The sequence shown here is derived from an EMBL/GenBank/DDBJ whole genome shotgun (WGS) entry which is preliminary data.</text>
</comment>
<evidence type="ECO:0000313" key="4">
    <source>
        <dbReference type="Proteomes" id="UP001500469"/>
    </source>
</evidence>